<gene>
    <name evidence="1" type="ORF">NCTC7357_03704</name>
</gene>
<evidence type="ECO:0000313" key="1">
    <source>
        <dbReference type="EMBL" id="VEF75374.1"/>
    </source>
</evidence>
<name>A0AAX3FZD2_9PSED</name>
<protein>
    <submittedName>
        <fullName evidence="1">Uncharacterized protein</fullName>
    </submittedName>
</protein>
<dbReference type="Proteomes" id="UP000277437">
    <property type="component" value="Chromosome"/>
</dbReference>
<dbReference type="SUPFAM" id="SSF89372">
    <property type="entry name" value="Fucose-specific lectin"/>
    <property type="match status" value="3"/>
</dbReference>
<proteinExistence type="predicted"/>
<sequence>MPIIYKATKNILRAVNYGIALGTNDKGWSDIAVDFFGNVTGDAVSTGINQINTEQELYWSPYADIPGIGNVYSVPSLVVNGTTMYSFFQGQSLYTPDDGVGGYPYYSARQYGILSADQLCAMTGPLPSQPSTAISAVMFGGNVYAFYGGEPGSQGQTGLIYYNIFSSQTWSWSQPTQIPIINVPMVCQNGYIVGGTWGVYPVVFTPPGEQAPQLYLFYAKTGTNFESYSSSLEIGCVTTSDGQTWTDLAPNGIGPNIGTGQLSPVVYSAPGSDTEQILLFYVDENSEQPSYIAYPDSAGGFGSPVTVPVVSANGSTICVLSSSAIVHTPPGAPDPLLYVFYQSYGPAGYQGFSTGYVSFDGTSWSSASTLSNGKTMDDRYGSTLATFPPESFNNSMASTSDIYFTSIINGLNNVYPTGNIPNETALLGSLAAFVSSMSDSTGTSQATPLGAGSDGNVVGPGGAFLLAVDLPGFSAPQPWLFYSSFDSNWTGVTSAFQYAVYENGQWTPGATLPAVVEPGNEFPSVTGSPAVLPITESTGSIGIVAVNTAKGIFASSGGPTQWSFTNSSLPISGTTATGSPALAYFNGLVYLFYQDTASGKLYCTTSTPNVTDSDALGWCTPYAVNGVQLTGSPTATVYNNDLYVFYQGEGSSGALFYSCLSGSTGTWSTSTQIVPKGVTSSAIISGTPSACACTDSSGNNQLFVFYGGIDSGSGVPLMYCLLGSDGTSWTQAAVSGVFITDSPSSYWLQSSGKLNIFFQLASSPGVLAYIVHDISSSSWSPVGTTTVQTIDGWANAMMYYNSFSSVSYLYIYHNNSGTNAGQIGYCTCMPMSTSQGCLMEGAFCMDQTTSDGGVNNVYYPAMTGAPSATIANGNIYVFYNSTYLESSPELNYTSGALAYMQVPLPTADAQNVDLGTPAIAAVGYNAGDAYGQNSSFLSGDGNFISMANSPASVTFNGTPYVFFNTGSGAINYLTNIATGSAQNIPGASSVSSACSPAIVTFNGVLYLFWVSSGSNDAGTLQCSYSLDGTTWGQIETSPSLTVTTKGVLACVANGQIYLMYQHDGTTYYDIFPEVTTQTAETVPMKLAPATQISRMNCSTGPSVVAFDNNLWCVTQGVDASNYSPFKGWSITADNQLFFSRTFDVKCWSWNTVIAEAAAASVSPSSSVLPIAATFPSSDSSGDELLYVFWPAATGGYIQYTTIDGTYASPSSTNSAYGLQWSSPSQISSDIYTNDNVAVVAMPPLDFPSDPNQLYVFWQGSNHSGFLYYASMSPSGSWSSVNEVVPAGSNADRFMSLSPSAVSFASGSGTAQPYVFYQAAGSSGAVGGDAVALQYCTYANGTWTQYPVPNISSTIISEWHGIQMADPQTINGIDPGTPPRAIVFNDTLYVFYVTKTGGYTGDSSGKGTPYTNFPVSFSTYDGTTWSGLNTIGSTATFQAQTNGVVPYFVAQFVYPVEFNGVLYVFFMSSPSWGSTPSVNPPGVIYYTSTSDGSNWSSPQPTTNVVYVPATTTTIQSSTGTEINDTLAAVNGALAFVGLPTTGDIRNMAIEAAGQAAANAPAQALTSPITGEIMNFVLMG</sequence>
<accession>A0AAX3FZD2</accession>
<dbReference type="RefSeq" id="WP_124303807.1">
    <property type="nucleotide sequence ID" value="NZ_CP054865.1"/>
</dbReference>
<evidence type="ECO:0000313" key="2">
    <source>
        <dbReference type="Proteomes" id="UP000277437"/>
    </source>
</evidence>
<dbReference type="EMBL" id="LR134334">
    <property type="protein sequence ID" value="VEF75374.1"/>
    <property type="molecule type" value="Genomic_DNA"/>
</dbReference>
<reference evidence="1 2" key="1">
    <citation type="submission" date="2018-12" db="EMBL/GenBank/DDBJ databases">
        <authorList>
            <consortium name="Pathogen Informatics"/>
        </authorList>
    </citation>
    <scope>NUCLEOTIDE SEQUENCE [LARGE SCALE GENOMIC DNA]</scope>
    <source>
        <strain evidence="1 2">NCTC7357</strain>
    </source>
</reference>
<organism evidence="1 2">
    <name type="scientific">Pseudomonas chlororaphis</name>
    <dbReference type="NCBI Taxonomy" id="587753"/>
    <lineage>
        <taxon>Bacteria</taxon>
        <taxon>Pseudomonadati</taxon>
        <taxon>Pseudomonadota</taxon>
        <taxon>Gammaproteobacteria</taxon>
        <taxon>Pseudomonadales</taxon>
        <taxon>Pseudomonadaceae</taxon>
        <taxon>Pseudomonas</taxon>
    </lineage>
</organism>
<dbReference type="CDD" id="cd15482">
    <property type="entry name" value="Sialidase_non-viral"/>
    <property type="match status" value="1"/>
</dbReference>